<dbReference type="GeneID" id="63147163"/>
<dbReference type="OrthoDB" id="2157555at2"/>
<reference evidence="3 6" key="2">
    <citation type="submission" date="2020-03" db="EMBL/GenBank/DDBJ databases">
        <title>Bacterial samples isolated from urine from healthy bovine heifers (Gyr breed).</title>
        <authorList>
            <person name="Giannattasio-Ferraz S."/>
            <person name="Maskeri L."/>
            <person name="Penido A."/>
            <person name="Barbosa-Stancioli E.F."/>
            <person name="Putonti C."/>
        </authorList>
    </citation>
    <scope>NUCLEOTIDE SEQUENCE [LARGE SCALE GENOMIC DNA]</scope>
    <source>
        <strain evidence="3 6">UFMG-H7</strain>
    </source>
</reference>
<gene>
    <name evidence="4" type="ORF">CBF32_10695</name>
    <name evidence="3" type="ORF">HED35_11810</name>
</gene>
<dbReference type="Proteomes" id="UP000288197">
    <property type="component" value="Unassembled WGS sequence"/>
</dbReference>
<sequence>MNLAKKIIISLGTLIVGIPLFTLVTNNSLTTTTLSNNFFMFSLLFIIIGTSIAVLSSGFFDFFQKNMKNLIQQRRKNEPKEYIPLSEIFKKKPIYWFIVGGTLLIISFLLTLFS</sequence>
<dbReference type="Proteomes" id="UP000521358">
    <property type="component" value="Unassembled WGS sequence"/>
</dbReference>
<dbReference type="AlphaFoldDB" id="A0A369AS27"/>
<keyword evidence="5" id="KW-1185">Reference proteome</keyword>
<dbReference type="InterPro" id="IPR025007">
    <property type="entry name" value="DUF3899"/>
</dbReference>
<name>A0A369AS27_9ENTE</name>
<evidence type="ECO:0000259" key="2">
    <source>
        <dbReference type="Pfam" id="PF13038"/>
    </source>
</evidence>
<evidence type="ECO:0000313" key="3">
    <source>
        <dbReference type="EMBL" id="NKC68775.1"/>
    </source>
</evidence>
<dbReference type="EMBL" id="JAAVMB010000015">
    <property type="protein sequence ID" value="NKC68775.1"/>
    <property type="molecule type" value="Genomic_DNA"/>
</dbReference>
<proteinExistence type="predicted"/>
<accession>A0A369AS27</accession>
<reference evidence="4 5" key="1">
    <citation type="submission" date="2017-05" db="EMBL/GenBank/DDBJ databases">
        <title>Vagococcus spp. assemblies.</title>
        <authorList>
            <person name="Gulvik C.A."/>
        </authorList>
    </citation>
    <scope>NUCLEOTIDE SEQUENCE [LARGE SCALE GENOMIC DNA]</scope>
    <source>
        <strain evidence="4 5">NCFB 2497</strain>
    </source>
</reference>
<feature type="transmembrane region" description="Helical" evidence="1">
    <location>
        <begin position="38"/>
        <end position="63"/>
    </location>
</feature>
<dbReference type="EMBL" id="NGJX01000012">
    <property type="protein sequence ID" value="RSU00323.1"/>
    <property type="molecule type" value="Genomic_DNA"/>
</dbReference>
<evidence type="ECO:0000256" key="1">
    <source>
        <dbReference type="SAM" id="Phobius"/>
    </source>
</evidence>
<evidence type="ECO:0000313" key="4">
    <source>
        <dbReference type="EMBL" id="RSU00323.1"/>
    </source>
</evidence>
<dbReference type="Pfam" id="PF13038">
    <property type="entry name" value="DUF3899"/>
    <property type="match status" value="1"/>
</dbReference>
<feature type="transmembrane region" description="Helical" evidence="1">
    <location>
        <begin position="94"/>
        <end position="113"/>
    </location>
</feature>
<dbReference type="RefSeq" id="WP_086341441.1">
    <property type="nucleotide sequence ID" value="NZ_CP081459.1"/>
</dbReference>
<organism evidence="3 6">
    <name type="scientific">Vagococcus fluvialis</name>
    <dbReference type="NCBI Taxonomy" id="2738"/>
    <lineage>
        <taxon>Bacteria</taxon>
        <taxon>Bacillati</taxon>
        <taxon>Bacillota</taxon>
        <taxon>Bacilli</taxon>
        <taxon>Lactobacillales</taxon>
        <taxon>Enterococcaceae</taxon>
        <taxon>Vagococcus</taxon>
    </lineage>
</organism>
<keyword evidence="1" id="KW-1133">Transmembrane helix</keyword>
<feature type="domain" description="DUF3899" evidence="2">
    <location>
        <begin position="35"/>
        <end position="111"/>
    </location>
</feature>
<keyword evidence="1" id="KW-0812">Transmembrane</keyword>
<comment type="caution">
    <text evidence="3">The sequence shown here is derived from an EMBL/GenBank/DDBJ whole genome shotgun (WGS) entry which is preliminary data.</text>
</comment>
<feature type="transmembrane region" description="Helical" evidence="1">
    <location>
        <begin position="7"/>
        <end position="26"/>
    </location>
</feature>
<keyword evidence="1" id="KW-0472">Membrane</keyword>
<evidence type="ECO:0000313" key="5">
    <source>
        <dbReference type="Proteomes" id="UP000288197"/>
    </source>
</evidence>
<protein>
    <submittedName>
        <fullName evidence="3">DUF3899 domain-containing protein</fullName>
    </submittedName>
</protein>
<evidence type="ECO:0000313" key="6">
    <source>
        <dbReference type="Proteomes" id="UP000521358"/>
    </source>
</evidence>